<reference evidence="2" key="1">
    <citation type="journal article" date="2014" name="Int. J. Syst. Evol. Microbiol.">
        <title>Complete genome sequence of Corynebacterium casei LMG S-19264T (=DSM 44701T), isolated from a smear-ripened cheese.</title>
        <authorList>
            <consortium name="US DOE Joint Genome Institute (JGI-PGF)"/>
            <person name="Walter F."/>
            <person name="Albersmeier A."/>
            <person name="Kalinowski J."/>
            <person name="Ruckert C."/>
        </authorList>
    </citation>
    <scope>NUCLEOTIDE SEQUENCE</scope>
    <source>
        <strain evidence="2">CGMCC 4.7312</strain>
    </source>
</reference>
<comment type="caution">
    <text evidence="2">The sequence shown here is derived from an EMBL/GenBank/DDBJ whole genome shotgun (WGS) entry which is preliminary data.</text>
</comment>
<reference evidence="2" key="2">
    <citation type="submission" date="2020-09" db="EMBL/GenBank/DDBJ databases">
        <authorList>
            <person name="Sun Q."/>
            <person name="Zhou Y."/>
        </authorList>
    </citation>
    <scope>NUCLEOTIDE SEQUENCE</scope>
    <source>
        <strain evidence="2">CGMCC 4.7312</strain>
    </source>
</reference>
<dbReference type="Proteomes" id="UP000608890">
    <property type="component" value="Unassembled WGS sequence"/>
</dbReference>
<organism evidence="2 3">
    <name type="scientific">Micromonospora sonchi</name>
    <dbReference type="NCBI Taxonomy" id="1763543"/>
    <lineage>
        <taxon>Bacteria</taxon>
        <taxon>Bacillati</taxon>
        <taxon>Actinomycetota</taxon>
        <taxon>Actinomycetes</taxon>
        <taxon>Micromonosporales</taxon>
        <taxon>Micromonosporaceae</taxon>
        <taxon>Micromonospora</taxon>
    </lineage>
</organism>
<name>A0A917WS32_9ACTN</name>
<dbReference type="AlphaFoldDB" id="A0A917WS32"/>
<accession>A0A917WS32</accession>
<feature type="region of interest" description="Disordered" evidence="1">
    <location>
        <begin position="1"/>
        <end position="32"/>
    </location>
</feature>
<gene>
    <name evidence="2" type="ORF">GCM10011608_09300</name>
</gene>
<keyword evidence="3" id="KW-1185">Reference proteome</keyword>
<feature type="compositionally biased region" description="Pro residues" evidence="1">
    <location>
        <begin position="11"/>
        <end position="32"/>
    </location>
</feature>
<evidence type="ECO:0000313" key="3">
    <source>
        <dbReference type="Proteomes" id="UP000608890"/>
    </source>
</evidence>
<protein>
    <submittedName>
        <fullName evidence="2">Uncharacterized protein</fullName>
    </submittedName>
</protein>
<dbReference type="RefSeq" id="WP_189040977.1">
    <property type="nucleotide sequence ID" value="NZ_BMNB01000003.1"/>
</dbReference>
<dbReference type="EMBL" id="BMNB01000003">
    <property type="protein sequence ID" value="GGM26619.1"/>
    <property type="molecule type" value="Genomic_DNA"/>
</dbReference>
<proteinExistence type="predicted"/>
<evidence type="ECO:0000256" key="1">
    <source>
        <dbReference type="SAM" id="MobiDB-lite"/>
    </source>
</evidence>
<sequence>MTAVPLLADRPLPPMPHPTPGNPFPSPMPPPSYQPACPTCGGPVASLLAGCSRRACLIADLDYDARFDNQDW</sequence>
<evidence type="ECO:0000313" key="2">
    <source>
        <dbReference type="EMBL" id="GGM26619.1"/>
    </source>
</evidence>